<feature type="region of interest" description="Disordered" evidence="1">
    <location>
        <begin position="121"/>
        <end position="178"/>
    </location>
</feature>
<feature type="compositionally biased region" description="Low complexity" evidence="1">
    <location>
        <begin position="39"/>
        <end position="52"/>
    </location>
</feature>
<feature type="region of interest" description="Disordered" evidence="1">
    <location>
        <begin position="24"/>
        <end position="92"/>
    </location>
</feature>
<feature type="compositionally biased region" description="Basic residues" evidence="1">
    <location>
        <begin position="143"/>
        <end position="155"/>
    </location>
</feature>
<dbReference type="AlphaFoldDB" id="A0A6A6P0D9"/>
<feature type="compositionally biased region" description="Basic and acidic residues" evidence="1">
    <location>
        <begin position="57"/>
        <end position="74"/>
    </location>
</feature>
<gene>
    <name evidence="2" type="ORF">BDY21DRAFT_391409</name>
</gene>
<organism evidence="2 3">
    <name type="scientific">Lineolata rhizophorae</name>
    <dbReference type="NCBI Taxonomy" id="578093"/>
    <lineage>
        <taxon>Eukaryota</taxon>
        <taxon>Fungi</taxon>
        <taxon>Dikarya</taxon>
        <taxon>Ascomycota</taxon>
        <taxon>Pezizomycotina</taxon>
        <taxon>Dothideomycetes</taxon>
        <taxon>Dothideomycetes incertae sedis</taxon>
        <taxon>Lineolatales</taxon>
        <taxon>Lineolataceae</taxon>
        <taxon>Lineolata</taxon>
    </lineage>
</organism>
<evidence type="ECO:0000256" key="1">
    <source>
        <dbReference type="SAM" id="MobiDB-lite"/>
    </source>
</evidence>
<keyword evidence="3" id="KW-1185">Reference proteome</keyword>
<dbReference type="EMBL" id="MU001680">
    <property type="protein sequence ID" value="KAF2457485.1"/>
    <property type="molecule type" value="Genomic_DNA"/>
</dbReference>
<sequence>MAEARAGQWRPVLRPGCLQLCDRASRAKAPRPARSRELAPAARRPGTAAAAPVWARRPQERERVTHLARARDDSTATATTGAGGSRTRASLCVLSPRAQSRVRRAHPLPPPLLQALVLQWPAPGEDHHPPSPPSAGLADKQPRSSRARSSRRHPLMRHDPTADRPGLRAPAGPCNAIA</sequence>
<proteinExistence type="predicted"/>
<evidence type="ECO:0000313" key="3">
    <source>
        <dbReference type="Proteomes" id="UP000799766"/>
    </source>
</evidence>
<name>A0A6A6P0D9_9PEZI</name>
<dbReference type="Proteomes" id="UP000799766">
    <property type="component" value="Unassembled WGS sequence"/>
</dbReference>
<feature type="compositionally biased region" description="Low complexity" evidence="1">
    <location>
        <begin position="75"/>
        <end position="90"/>
    </location>
</feature>
<reference evidence="2" key="1">
    <citation type="journal article" date="2020" name="Stud. Mycol.">
        <title>101 Dothideomycetes genomes: a test case for predicting lifestyles and emergence of pathogens.</title>
        <authorList>
            <person name="Haridas S."/>
            <person name="Albert R."/>
            <person name="Binder M."/>
            <person name="Bloem J."/>
            <person name="Labutti K."/>
            <person name="Salamov A."/>
            <person name="Andreopoulos B."/>
            <person name="Baker S."/>
            <person name="Barry K."/>
            <person name="Bills G."/>
            <person name="Bluhm B."/>
            <person name="Cannon C."/>
            <person name="Castanera R."/>
            <person name="Culley D."/>
            <person name="Daum C."/>
            <person name="Ezra D."/>
            <person name="Gonzalez J."/>
            <person name="Henrissat B."/>
            <person name="Kuo A."/>
            <person name="Liang C."/>
            <person name="Lipzen A."/>
            <person name="Lutzoni F."/>
            <person name="Magnuson J."/>
            <person name="Mondo S."/>
            <person name="Nolan M."/>
            <person name="Ohm R."/>
            <person name="Pangilinan J."/>
            <person name="Park H.-J."/>
            <person name="Ramirez L."/>
            <person name="Alfaro M."/>
            <person name="Sun H."/>
            <person name="Tritt A."/>
            <person name="Yoshinaga Y."/>
            <person name="Zwiers L.-H."/>
            <person name="Turgeon B."/>
            <person name="Goodwin S."/>
            <person name="Spatafora J."/>
            <person name="Crous P."/>
            <person name="Grigoriev I."/>
        </authorList>
    </citation>
    <scope>NUCLEOTIDE SEQUENCE</scope>
    <source>
        <strain evidence="2">ATCC 16933</strain>
    </source>
</reference>
<accession>A0A6A6P0D9</accession>
<protein>
    <submittedName>
        <fullName evidence="2">Uncharacterized protein</fullName>
    </submittedName>
</protein>
<feature type="compositionally biased region" description="Basic and acidic residues" evidence="1">
    <location>
        <begin position="156"/>
        <end position="166"/>
    </location>
</feature>
<evidence type="ECO:0000313" key="2">
    <source>
        <dbReference type="EMBL" id="KAF2457485.1"/>
    </source>
</evidence>